<feature type="transmembrane region" description="Helical" evidence="7">
    <location>
        <begin position="106"/>
        <end position="125"/>
    </location>
</feature>
<dbReference type="Gene3D" id="1.20.120.1780">
    <property type="entry name" value="UbiA prenyltransferase"/>
    <property type="match status" value="1"/>
</dbReference>
<feature type="transmembrane region" description="Helical" evidence="7">
    <location>
        <begin position="259"/>
        <end position="280"/>
    </location>
</feature>
<dbReference type="NCBIfam" id="TIGR01476">
    <property type="entry name" value="chlor_syn_BchG"/>
    <property type="match status" value="1"/>
</dbReference>
<dbReference type="InterPro" id="IPR006372">
    <property type="entry name" value="Chl_synth"/>
</dbReference>
<name>B3QV99_CHLT3</name>
<feature type="transmembrane region" description="Helical" evidence="7">
    <location>
        <begin position="190"/>
        <end position="207"/>
    </location>
</feature>
<dbReference type="Proteomes" id="UP000001208">
    <property type="component" value="Chromosome"/>
</dbReference>
<keyword evidence="5 7" id="KW-0472">Membrane</keyword>
<evidence type="ECO:0000256" key="7">
    <source>
        <dbReference type="SAM" id="Phobius"/>
    </source>
</evidence>
<proteinExistence type="predicted"/>
<evidence type="ECO:0000256" key="5">
    <source>
        <dbReference type="ARBA" id="ARBA00023136"/>
    </source>
</evidence>
<evidence type="ECO:0000256" key="2">
    <source>
        <dbReference type="ARBA" id="ARBA00022475"/>
    </source>
</evidence>
<evidence type="ECO:0000256" key="4">
    <source>
        <dbReference type="ARBA" id="ARBA00022989"/>
    </source>
</evidence>
<dbReference type="GO" id="GO:0016765">
    <property type="term" value="F:transferase activity, transferring alkyl or aryl (other than methyl) groups"/>
    <property type="evidence" value="ECO:0007669"/>
    <property type="project" value="InterPro"/>
</dbReference>
<dbReference type="HOGENOM" id="CLU_042598_0_0_10"/>
<dbReference type="InterPro" id="IPR000537">
    <property type="entry name" value="UbiA_prenyltransferase"/>
</dbReference>
<dbReference type="InterPro" id="IPR050475">
    <property type="entry name" value="Prenyltransferase_related"/>
</dbReference>
<dbReference type="AlphaFoldDB" id="B3QV99"/>
<comment type="subcellular location">
    <subcellularLocation>
        <location evidence="1">Membrane</location>
        <topology evidence="1">Multi-pass membrane protein</topology>
    </subcellularLocation>
</comment>
<organism evidence="8 9">
    <name type="scientific">Chloroherpeton thalassium (strain ATCC 35110 / GB-78)</name>
    <dbReference type="NCBI Taxonomy" id="517418"/>
    <lineage>
        <taxon>Bacteria</taxon>
        <taxon>Pseudomonadati</taxon>
        <taxon>Chlorobiota</taxon>
        <taxon>Chlorobiia</taxon>
        <taxon>Chlorobiales</taxon>
        <taxon>Chloroherpetonaceae</taxon>
        <taxon>Chloroherpeton</taxon>
    </lineage>
</organism>
<dbReference type="GO" id="GO:0016020">
    <property type="term" value="C:membrane"/>
    <property type="evidence" value="ECO:0007669"/>
    <property type="project" value="UniProtKB-SubCell"/>
</dbReference>
<keyword evidence="9" id="KW-1185">Reference proteome</keyword>
<evidence type="ECO:0000313" key="9">
    <source>
        <dbReference type="Proteomes" id="UP000001208"/>
    </source>
</evidence>
<dbReference type="Gene3D" id="1.10.357.140">
    <property type="entry name" value="UbiA prenyltransferase"/>
    <property type="match status" value="1"/>
</dbReference>
<keyword evidence="6" id="KW-0149">Chlorophyll biosynthesis</keyword>
<gene>
    <name evidence="8" type="ordered locus">Ctha_0582</name>
</gene>
<feature type="transmembrane region" description="Helical" evidence="7">
    <location>
        <begin position="162"/>
        <end position="183"/>
    </location>
</feature>
<dbReference type="eggNOG" id="COG0382">
    <property type="taxonomic scope" value="Bacteria"/>
</dbReference>
<feature type="transmembrane region" description="Helical" evidence="7">
    <location>
        <begin position="234"/>
        <end position="252"/>
    </location>
</feature>
<evidence type="ECO:0000256" key="3">
    <source>
        <dbReference type="ARBA" id="ARBA00022692"/>
    </source>
</evidence>
<protein>
    <submittedName>
        <fullName evidence="8">Bacteriochlorophyll/chlorophyll synthetase</fullName>
    </submittedName>
</protein>
<keyword evidence="2" id="KW-1003">Cell membrane</keyword>
<accession>B3QV99</accession>
<dbReference type="EMBL" id="CP001100">
    <property type="protein sequence ID" value="ACF13053.1"/>
    <property type="molecule type" value="Genomic_DNA"/>
</dbReference>
<feature type="transmembrane region" description="Helical" evidence="7">
    <location>
        <begin position="56"/>
        <end position="77"/>
    </location>
</feature>
<keyword evidence="4 7" id="KW-1133">Transmembrane helix</keyword>
<sequence length="338" mass="37824">MSSYETSFPVRADLTLKDKIKAHIELLDPVTWISAVQGLLCGAIASGEMQLSFEHVGLLVALIMLYGPLGTGFSQSINDYYDRFLDKVNEPTRPIPSGRISEKEAVWNWVIVGILSVSLGVWLGLQFEGERRFVIIASIIVGLIMGYIYSAPPFKLKRNVLTSAPAVGISYSLITWLSGNALYADIRIEVVYMALINALMTIGLIFLNDFKSVEGDRAGGLKSLPVMIGPRNTYVVSFFFVDLPFIWFIYLMHQWGFTFMFYFSAVSLVIIFVMQMVLYFDPKDGAKALDASVKGMGFESFVGKSDVKEHKSFLRYLIVNNGLYLINVFAASYMLSTY</sequence>
<dbReference type="InterPro" id="IPR044878">
    <property type="entry name" value="UbiA_sf"/>
</dbReference>
<dbReference type="RefSeq" id="WP_012499137.1">
    <property type="nucleotide sequence ID" value="NC_011026.1"/>
</dbReference>
<dbReference type="STRING" id="517418.Ctha_0582"/>
<dbReference type="GO" id="GO:0015995">
    <property type="term" value="P:chlorophyll biosynthetic process"/>
    <property type="evidence" value="ECO:0007669"/>
    <property type="project" value="UniProtKB-KW"/>
</dbReference>
<dbReference type="Pfam" id="PF01040">
    <property type="entry name" value="UbiA"/>
    <property type="match status" value="1"/>
</dbReference>
<keyword evidence="3 7" id="KW-0812">Transmembrane</keyword>
<dbReference type="KEGG" id="cts:Ctha_0582"/>
<dbReference type="NCBIfam" id="NF009058">
    <property type="entry name" value="PRK12392.1"/>
    <property type="match status" value="1"/>
</dbReference>
<dbReference type="PANTHER" id="PTHR42723:SF1">
    <property type="entry name" value="CHLOROPHYLL SYNTHASE, CHLOROPLASTIC"/>
    <property type="match status" value="1"/>
</dbReference>
<feature type="transmembrane region" description="Helical" evidence="7">
    <location>
        <begin position="313"/>
        <end position="335"/>
    </location>
</feature>
<dbReference type="OrthoDB" id="596828at2"/>
<evidence type="ECO:0000256" key="6">
    <source>
        <dbReference type="ARBA" id="ARBA00023171"/>
    </source>
</evidence>
<dbReference type="PANTHER" id="PTHR42723">
    <property type="entry name" value="CHLOROPHYLL SYNTHASE"/>
    <property type="match status" value="1"/>
</dbReference>
<evidence type="ECO:0000313" key="8">
    <source>
        <dbReference type="EMBL" id="ACF13053.1"/>
    </source>
</evidence>
<feature type="transmembrane region" description="Helical" evidence="7">
    <location>
        <begin position="132"/>
        <end position="150"/>
    </location>
</feature>
<evidence type="ECO:0000256" key="1">
    <source>
        <dbReference type="ARBA" id="ARBA00004141"/>
    </source>
</evidence>
<dbReference type="CDD" id="cd13958">
    <property type="entry name" value="PT_UbiA_chlorophyll"/>
    <property type="match status" value="1"/>
</dbReference>
<reference evidence="8 9" key="1">
    <citation type="submission" date="2008-06" db="EMBL/GenBank/DDBJ databases">
        <title>Complete sequence of Chloroherpeton thalassium ATCC 35110.</title>
        <authorList>
            <consortium name="US DOE Joint Genome Institute"/>
            <person name="Lucas S."/>
            <person name="Copeland A."/>
            <person name="Lapidus A."/>
            <person name="Glavina del Rio T."/>
            <person name="Dalin E."/>
            <person name="Tice H."/>
            <person name="Bruce D."/>
            <person name="Goodwin L."/>
            <person name="Pitluck S."/>
            <person name="Schmutz J."/>
            <person name="Larimer F."/>
            <person name="Land M."/>
            <person name="Hauser L."/>
            <person name="Kyrpides N."/>
            <person name="Mikhailova N."/>
            <person name="Liu Z."/>
            <person name="Li T."/>
            <person name="Zhao F."/>
            <person name="Overmann J."/>
            <person name="Bryant D.A."/>
            <person name="Richardson P."/>
        </authorList>
    </citation>
    <scope>NUCLEOTIDE SEQUENCE [LARGE SCALE GENOMIC DNA]</scope>
    <source>
        <strain evidence="9">ATCC 35110 / GB-78</strain>
    </source>
</reference>